<evidence type="ECO:0000313" key="2">
    <source>
        <dbReference type="Proteomes" id="UP000054495"/>
    </source>
</evidence>
<protein>
    <submittedName>
        <fullName evidence="1">Uncharacterized protein</fullName>
    </submittedName>
</protein>
<evidence type="ECO:0000313" key="1">
    <source>
        <dbReference type="EMBL" id="EPB77831.1"/>
    </source>
</evidence>
<accession>A0A0D6M5Z9</accession>
<organism evidence="1 2">
    <name type="scientific">Ancylostoma ceylanicum</name>
    <dbReference type="NCBI Taxonomy" id="53326"/>
    <lineage>
        <taxon>Eukaryota</taxon>
        <taxon>Metazoa</taxon>
        <taxon>Ecdysozoa</taxon>
        <taxon>Nematoda</taxon>
        <taxon>Chromadorea</taxon>
        <taxon>Rhabditida</taxon>
        <taxon>Rhabditina</taxon>
        <taxon>Rhabditomorpha</taxon>
        <taxon>Strongyloidea</taxon>
        <taxon>Ancylostomatidae</taxon>
        <taxon>Ancylostomatinae</taxon>
        <taxon>Ancylostoma</taxon>
    </lineage>
</organism>
<dbReference type="EMBL" id="KE124827">
    <property type="protein sequence ID" value="EPB77831.1"/>
    <property type="molecule type" value="Genomic_DNA"/>
</dbReference>
<name>A0A0D6M5Z9_9BILA</name>
<dbReference type="AlphaFoldDB" id="A0A0D6M5Z9"/>
<reference evidence="1 2" key="1">
    <citation type="submission" date="2013-05" db="EMBL/GenBank/DDBJ databases">
        <title>Draft genome of the parasitic nematode Anyclostoma ceylanicum.</title>
        <authorList>
            <person name="Mitreva M."/>
        </authorList>
    </citation>
    <scope>NUCLEOTIDE SEQUENCE [LARGE SCALE GENOMIC DNA]</scope>
</reference>
<sequence>MESLSTNMKNISGLIGELSGVLGGGREGVAQLGSSYKVVKSLQSIFELPGILQLIKLIDRSTEDVEGVAEAIGLLMKLEKSPKEVRASHLTSWMVTVDDWISVSSDPSTALEIVGGLFTERFETAAEQSTNLLLFIASDVTFSTLPPADFQAEFAHSVHEEIVIGAFKDMTSVAETYGSSEGEARYANPLMMLLLAFTLHHLANKSSQYLLSLCREQFSLTTSKTTVGLTGNRELFWFSN</sequence>
<dbReference type="Proteomes" id="UP000054495">
    <property type="component" value="Unassembled WGS sequence"/>
</dbReference>
<gene>
    <name evidence="1" type="ORF">ANCCEY_03099</name>
</gene>
<proteinExistence type="predicted"/>
<keyword evidence="2" id="KW-1185">Reference proteome</keyword>